<evidence type="ECO:0000256" key="1">
    <source>
        <dbReference type="ARBA" id="ARBA00008584"/>
    </source>
</evidence>
<evidence type="ECO:0000256" key="2">
    <source>
        <dbReference type="ARBA" id="ARBA00023239"/>
    </source>
</evidence>
<dbReference type="AlphaFoldDB" id="A0A8H5YB27"/>
<feature type="region of interest" description="Disordered" evidence="3">
    <location>
        <begin position="114"/>
        <end position="134"/>
    </location>
</feature>
<dbReference type="Proteomes" id="UP000532311">
    <property type="component" value="Unassembled WGS sequence"/>
</dbReference>
<protein>
    <submittedName>
        <fullName evidence="5">Scytalone dehydratase</fullName>
    </submittedName>
</protein>
<proteinExistence type="inferred from homology"/>
<keyword evidence="6" id="KW-1185">Reference proteome</keyword>
<name>A0A8H5YB27_9HYPO</name>
<dbReference type="InterPro" id="IPR049884">
    <property type="entry name" value="Scytalone_dh"/>
</dbReference>
<evidence type="ECO:0000313" key="5">
    <source>
        <dbReference type="EMBL" id="KAF5708047.1"/>
    </source>
</evidence>
<dbReference type="InterPro" id="IPR032710">
    <property type="entry name" value="NTF2-like_dom_sf"/>
</dbReference>
<organism evidence="5 6">
    <name type="scientific">Fusarium globosum</name>
    <dbReference type="NCBI Taxonomy" id="78864"/>
    <lineage>
        <taxon>Eukaryota</taxon>
        <taxon>Fungi</taxon>
        <taxon>Dikarya</taxon>
        <taxon>Ascomycota</taxon>
        <taxon>Pezizomycotina</taxon>
        <taxon>Sordariomycetes</taxon>
        <taxon>Hypocreomycetidae</taxon>
        <taxon>Hypocreales</taxon>
        <taxon>Nectriaceae</taxon>
        <taxon>Fusarium</taxon>
        <taxon>Fusarium fujikuroi species complex</taxon>
    </lineage>
</organism>
<dbReference type="EMBL" id="JAAQPF010000281">
    <property type="protein sequence ID" value="KAF5708047.1"/>
    <property type="molecule type" value="Genomic_DNA"/>
</dbReference>
<feature type="domain" description="Scytalone dehydratase-like" evidence="4">
    <location>
        <begin position="10"/>
        <end position="171"/>
    </location>
</feature>
<reference evidence="5 6" key="1">
    <citation type="submission" date="2020-05" db="EMBL/GenBank/DDBJ databases">
        <title>Identification and distribution of gene clusters putatively required for synthesis of sphingolipid metabolism inhibitors in phylogenetically diverse species of the filamentous fungus Fusarium.</title>
        <authorList>
            <person name="Kim H.-S."/>
            <person name="Busman M."/>
            <person name="Brown D.W."/>
            <person name="Divon H."/>
            <person name="Uhlig S."/>
            <person name="Proctor R.H."/>
        </authorList>
    </citation>
    <scope>NUCLEOTIDE SEQUENCE [LARGE SCALE GENOMIC DNA]</scope>
    <source>
        <strain evidence="5 6">NRRL 26131</strain>
    </source>
</reference>
<accession>A0A8H5YB27</accession>
<comment type="caution">
    <text evidence="5">The sequence shown here is derived from an EMBL/GenBank/DDBJ whole genome shotgun (WGS) entry which is preliminary data.</text>
</comment>
<comment type="similarity">
    <text evidence="1">Belongs to the scytalone dehydratase family.</text>
</comment>
<evidence type="ECO:0000259" key="4">
    <source>
        <dbReference type="Pfam" id="PF02982"/>
    </source>
</evidence>
<sequence length="238" mass="26813">MTFEIYIPDNLTFQDYIAVVQTARVWADGYDKKSEERILAALAPEVSVDYTLIVPAWGIKQYKAAEFAALWLSQEHLGLKPLLTQHLLAQPYFKKVTADEIVVEWQQLASHGRLQDDGESARDASAARINETSDGRSHMEHQFVRVGGLWKIARITPSLLYQTGDFMRIRRPAESGDWGRSAQDAIPQRYLGKFAHSGSILSKWIKTNAGISPDMHDYWTLATASGIDVPVPGPFQRR</sequence>
<evidence type="ECO:0000256" key="3">
    <source>
        <dbReference type="SAM" id="MobiDB-lite"/>
    </source>
</evidence>
<keyword evidence="2" id="KW-0456">Lyase</keyword>
<dbReference type="GO" id="GO:0016829">
    <property type="term" value="F:lyase activity"/>
    <property type="evidence" value="ECO:0007669"/>
    <property type="project" value="UniProtKB-KW"/>
</dbReference>
<dbReference type="Gene3D" id="3.10.450.50">
    <property type="match status" value="1"/>
</dbReference>
<gene>
    <name evidence="5" type="ORF">FGLOB1_6642</name>
</gene>
<evidence type="ECO:0000313" key="6">
    <source>
        <dbReference type="Proteomes" id="UP000532311"/>
    </source>
</evidence>
<dbReference type="Pfam" id="PF02982">
    <property type="entry name" value="Scytalone_dh"/>
    <property type="match status" value="1"/>
</dbReference>
<dbReference type="SUPFAM" id="SSF54427">
    <property type="entry name" value="NTF2-like"/>
    <property type="match status" value="1"/>
</dbReference>